<sequence>MYQTHLLRNNESKFEIFHSLCYYYTDKIRSTQGSANDGLYRNSIICRQGRSVAQCPHIRVFYGRDGLACFMPFTDAEHNGQYAKKRIGQGLIDFVELDLSIPAVAGGGKEHSADDGALSGSPGRCLRCGGNAEA</sequence>
<evidence type="ECO:0000313" key="1">
    <source>
        <dbReference type="EMBL" id="MPN12994.1"/>
    </source>
</evidence>
<comment type="caution">
    <text evidence="1">The sequence shown here is derived from an EMBL/GenBank/DDBJ whole genome shotgun (WGS) entry which is preliminary data.</text>
</comment>
<organism evidence="1">
    <name type="scientific">bioreactor metagenome</name>
    <dbReference type="NCBI Taxonomy" id="1076179"/>
    <lineage>
        <taxon>unclassified sequences</taxon>
        <taxon>metagenomes</taxon>
        <taxon>ecological metagenomes</taxon>
    </lineage>
</organism>
<accession>A0A645FKQ3</accession>
<proteinExistence type="predicted"/>
<dbReference type="AlphaFoldDB" id="A0A645FKQ3"/>
<dbReference type="EMBL" id="VSSQ01059436">
    <property type="protein sequence ID" value="MPN12994.1"/>
    <property type="molecule type" value="Genomic_DNA"/>
</dbReference>
<gene>
    <name evidence="1" type="ORF">SDC9_160314</name>
</gene>
<reference evidence="1" key="1">
    <citation type="submission" date="2019-08" db="EMBL/GenBank/DDBJ databases">
        <authorList>
            <person name="Kucharzyk K."/>
            <person name="Murdoch R.W."/>
            <person name="Higgins S."/>
            <person name="Loffler F."/>
        </authorList>
    </citation>
    <scope>NUCLEOTIDE SEQUENCE</scope>
</reference>
<name>A0A645FKQ3_9ZZZZ</name>
<protein>
    <submittedName>
        <fullName evidence="1">Uncharacterized protein</fullName>
    </submittedName>
</protein>